<name>A0ABD5PYZ6_9EURY</name>
<dbReference type="InterPro" id="IPR055944">
    <property type="entry name" value="DUF7522"/>
</dbReference>
<proteinExistence type="predicted"/>
<evidence type="ECO:0000313" key="1">
    <source>
        <dbReference type="EMBL" id="MFC4823131.1"/>
    </source>
</evidence>
<dbReference type="Pfam" id="PF24366">
    <property type="entry name" value="DUF7522"/>
    <property type="match status" value="1"/>
</dbReference>
<accession>A0ABD5PYZ6</accession>
<protein>
    <recommendedName>
        <fullName evidence="3">Halobacterial output domain-containing protein</fullName>
    </recommendedName>
</protein>
<gene>
    <name evidence="1" type="ORF">ACFO9K_02525</name>
</gene>
<dbReference type="RefSeq" id="WP_254267377.1">
    <property type="nucleotide sequence ID" value="NZ_CP100400.1"/>
</dbReference>
<organism evidence="1 2">
    <name type="scientific">Halorussus aquaticus</name>
    <dbReference type="NCBI Taxonomy" id="2953748"/>
    <lineage>
        <taxon>Archaea</taxon>
        <taxon>Methanobacteriati</taxon>
        <taxon>Methanobacteriota</taxon>
        <taxon>Stenosarchaea group</taxon>
        <taxon>Halobacteria</taxon>
        <taxon>Halobacteriales</taxon>
        <taxon>Haladaptataceae</taxon>
        <taxon>Halorussus</taxon>
    </lineage>
</organism>
<reference evidence="1 2" key="1">
    <citation type="journal article" date="2019" name="Int. J. Syst. Evol. Microbiol.">
        <title>The Global Catalogue of Microorganisms (GCM) 10K type strain sequencing project: providing services to taxonomists for standard genome sequencing and annotation.</title>
        <authorList>
            <consortium name="The Broad Institute Genomics Platform"/>
            <consortium name="The Broad Institute Genome Sequencing Center for Infectious Disease"/>
            <person name="Wu L."/>
            <person name="Ma J."/>
        </authorList>
    </citation>
    <scope>NUCLEOTIDE SEQUENCE [LARGE SCALE GENOMIC DNA]</scope>
    <source>
        <strain evidence="1 2">XZYJ18</strain>
    </source>
</reference>
<evidence type="ECO:0008006" key="3">
    <source>
        <dbReference type="Google" id="ProtNLM"/>
    </source>
</evidence>
<evidence type="ECO:0000313" key="2">
    <source>
        <dbReference type="Proteomes" id="UP001595945"/>
    </source>
</evidence>
<dbReference type="Proteomes" id="UP001595945">
    <property type="component" value="Unassembled WGS sequence"/>
</dbReference>
<keyword evidence="2" id="KW-1185">Reference proteome</keyword>
<sequence length="124" mass="13856">MSVTSAEALTEFLQDRVGDHLRSVIYYDESGGDVLYVRDDVVDEYTDDDIEQVVRDVRLEAVEKPHQESLYEHGPLNATIRCFGEAVEMHFPHDETSGTAVALDGEVFAMHNTFIGQCMAAMAD</sequence>
<comment type="caution">
    <text evidence="1">The sequence shown here is derived from an EMBL/GenBank/DDBJ whole genome shotgun (WGS) entry which is preliminary data.</text>
</comment>
<dbReference type="GeneID" id="73045826"/>
<dbReference type="EMBL" id="JBHSHT010000001">
    <property type="protein sequence ID" value="MFC4823131.1"/>
    <property type="molecule type" value="Genomic_DNA"/>
</dbReference>
<dbReference type="AlphaFoldDB" id="A0ABD5PYZ6"/>